<organism evidence="2 3">
    <name type="scientific">Lactonifactor longoviformis DSM 17459</name>
    <dbReference type="NCBI Taxonomy" id="1122155"/>
    <lineage>
        <taxon>Bacteria</taxon>
        <taxon>Bacillati</taxon>
        <taxon>Bacillota</taxon>
        <taxon>Clostridia</taxon>
        <taxon>Eubacteriales</taxon>
        <taxon>Clostridiaceae</taxon>
        <taxon>Lactonifactor</taxon>
    </lineage>
</organism>
<keyword evidence="1" id="KW-0472">Membrane</keyword>
<sequence>MSKGEFLDTLRSKLTGEIPPGKVRENIDYYSQYINDKVRTGIAEQDVIQMLGDPLLIARTIIDTQGCSEATDSGTAYSYETDPQESRGRSFGRSKTMKTWQILVIVLVILAVLFSILRVLIPIILPIVLIGFVISYFSKRR</sequence>
<keyword evidence="3" id="KW-1185">Reference proteome</keyword>
<dbReference type="Proteomes" id="UP000184245">
    <property type="component" value="Unassembled WGS sequence"/>
</dbReference>
<evidence type="ECO:0000313" key="2">
    <source>
        <dbReference type="EMBL" id="SHF33738.1"/>
    </source>
</evidence>
<name>A0A1M5ATY8_9CLOT</name>
<keyword evidence="1" id="KW-1133">Transmembrane helix</keyword>
<evidence type="ECO:0008006" key="4">
    <source>
        <dbReference type="Google" id="ProtNLM"/>
    </source>
</evidence>
<keyword evidence="1" id="KW-0812">Transmembrane</keyword>
<evidence type="ECO:0000256" key="1">
    <source>
        <dbReference type="SAM" id="Phobius"/>
    </source>
</evidence>
<accession>A0A1M5ATY8</accession>
<evidence type="ECO:0000313" key="3">
    <source>
        <dbReference type="Proteomes" id="UP000184245"/>
    </source>
</evidence>
<feature type="transmembrane region" description="Helical" evidence="1">
    <location>
        <begin position="123"/>
        <end position="138"/>
    </location>
</feature>
<dbReference type="EMBL" id="FQVI01000022">
    <property type="protein sequence ID" value="SHF33738.1"/>
    <property type="molecule type" value="Genomic_DNA"/>
</dbReference>
<dbReference type="Pfam" id="PF22564">
    <property type="entry name" value="HAAS"/>
    <property type="match status" value="1"/>
</dbReference>
<proteinExistence type="predicted"/>
<feature type="transmembrane region" description="Helical" evidence="1">
    <location>
        <begin position="99"/>
        <end position="117"/>
    </location>
</feature>
<reference evidence="2 3" key="1">
    <citation type="submission" date="2016-11" db="EMBL/GenBank/DDBJ databases">
        <authorList>
            <person name="Jaros S."/>
            <person name="Januszkiewicz K."/>
            <person name="Wedrychowicz H."/>
        </authorList>
    </citation>
    <scope>NUCLEOTIDE SEQUENCE [LARGE SCALE GENOMIC DNA]</scope>
    <source>
        <strain evidence="2 3">DSM 17459</strain>
    </source>
</reference>
<gene>
    <name evidence="2" type="ORF">SAMN02745158_03337</name>
</gene>
<dbReference type="STRING" id="1122155.SAMN02745158_03337"/>
<dbReference type="AlphaFoldDB" id="A0A1M5ATY8"/>
<protein>
    <recommendedName>
        <fullName evidence="4">DUF1700 domain-containing protein</fullName>
    </recommendedName>
</protein>